<evidence type="ECO:0000313" key="4">
    <source>
        <dbReference type="Proteomes" id="UP000230233"/>
    </source>
</evidence>
<accession>A0A2G5ULQ7</accession>
<feature type="transmembrane region" description="Helical" evidence="2">
    <location>
        <begin position="107"/>
        <end position="127"/>
    </location>
</feature>
<dbReference type="Proteomes" id="UP000230233">
    <property type="component" value="Chromosome III"/>
</dbReference>
<keyword evidence="4" id="KW-1185">Reference proteome</keyword>
<protein>
    <submittedName>
        <fullName evidence="3">Uncharacterized protein</fullName>
    </submittedName>
</protein>
<proteinExistence type="predicted"/>
<dbReference type="EMBL" id="PDUG01000003">
    <property type="protein sequence ID" value="PIC40480.1"/>
    <property type="molecule type" value="Genomic_DNA"/>
</dbReference>
<feature type="region of interest" description="Disordered" evidence="1">
    <location>
        <begin position="1"/>
        <end position="85"/>
    </location>
</feature>
<sequence>MSEYQESDKSKVSNGSSSGGDELEGGGTGTVVRIKQKRSKKRNRKSSKSGSKSRKDDVPKCETVEKVSTKSANNETSQSEWLDEIVPENSGNSKKYNFFEFLDSYKFPILFTSSAILAAGILVYFAVKKSSSKVGGAKCPMKI</sequence>
<name>A0A2G5ULQ7_9PELO</name>
<feature type="compositionally biased region" description="Basic residues" evidence="1">
    <location>
        <begin position="34"/>
        <end position="47"/>
    </location>
</feature>
<reference evidence="4" key="1">
    <citation type="submission" date="2017-10" db="EMBL/GenBank/DDBJ databases">
        <title>Rapid genome shrinkage in a self-fertile nematode reveals novel sperm competition proteins.</title>
        <authorList>
            <person name="Yin D."/>
            <person name="Schwarz E.M."/>
            <person name="Thomas C.G."/>
            <person name="Felde R.L."/>
            <person name="Korf I.F."/>
            <person name="Cutter A.D."/>
            <person name="Schartner C.M."/>
            <person name="Ralston E.J."/>
            <person name="Meyer B.J."/>
            <person name="Haag E.S."/>
        </authorList>
    </citation>
    <scope>NUCLEOTIDE SEQUENCE [LARGE SCALE GENOMIC DNA]</scope>
    <source>
        <strain evidence="4">JU1422</strain>
    </source>
</reference>
<feature type="compositionally biased region" description="Polar residues" evidence="1">
    <location>
        <begin position="69"/>
        <end position="80"/>
    </location>
</feature>
<dbReference type="AlphaFoldDB" id="A0A2G5ULQ7"/>
<keyword evidence="2" id="KW-0472">Membrane</keyword>
<gene>
    <name evidence="3" type="primary">Cni-F54H12.7</name>
    <name evidence="3" type="synonym">Cnig_chr_III.g11808</name>
    <name evidence="3" type="ORF">B9Z55_011808</name>
</gene>
<evidence type="ECO:0000313" key="3">
    <source>
        <dbReference type="EMBL" id="PIC40480.1"/>
    </source>
</evidence>
<keyword evidence="2" id="KW-0812">Transmembrane</keyword>
<evidence type="ECO:0000256" key="1">
    <source>
        <dbReference type="SAM" id="MobiDB-lite"/>
    </source>
</evidence>
<dbReference type="OrthoDB" id="10502995at2759"/>
<organism evidence="3 4">
    <name type="scientific">Caenorhabditis nigoni</name>
    <dbReference type="NCBI Taxonomy" id="1611254"/>
    <lineage>
        <taxon>Eukaryota</taxon>
        <taxon>Metazoa</taxon>
        <taxon>Ecdysozoa</taxon>
        <taxon>Nematoda</taxon>
        <taxon>Chromadorea</taxon>
        <taxon>Rhabditida</taxon>
        <taxon>Rhabditina</taxon>
        <taxon>Rhabditomorpha</taxon>
        <taxon>Rhabditoidea</taxon>
        <taxon>Rhabditidae</taxon>
        <taxon>Peloderinae</taxon>
        <taxon>Caenorhabditis</taxon>
    </lineage>
</organism>
<feature type="compositionally biased region" description="Basic and acidic residues" evidence="1">
    <location>
        <begin position="53"/>
        <end position="68"/>
    </location>
</feature>
<keyword evidence="2" id="KW-1133">Transmembrane helix</keyword>
<feature type="compositionally biased region" description="Basic and acidic residues" evidence="1">
    <location>
        <begin position="1"/>
        <end position="11"/>
    </location>
</feature>
<evidence type="ECO:0000256" key="2">
    <source>
        <dbReference type="SAM" id="Phobius"/>
    </source>
</evidence>
<comment type="caution">
    <text evidence="3">The sequence shown here is derived from an EMBL/GenBank/DDBJ whole genome shotgun (WGS) entry which is preliminary data.</text>
</comment>